<keyword evidence="3" id="KW-1185">Reference proteome</keyword>
<dbReference type="Proteomes" id="UP001501237">
    <property type="component" value="Unassembled WGS sequence"/>
</dbReference>
<gene>
    <name evidence="2" type="ORF">GCM10010468_70550</name>
</gene>
<organism evidence="2 3">
    <name type="scientific">Actinocorallia longicatena</name>
    <dbReference type="NCBI Taxonomy" id="111803"/>
    <lineage>
        <taxon>Bacteria</taxon>
        <taxon>Bacillati</taxon>
        <taxon>Actinomycetota</taxon>
        <taxon>Actinomycetes</taxon>
        <taxon>Streptosporangiales</taxon>
        <taxon>Thermomonosporaceae</taxon>
        <taxon>Actinocorallia</taxon>
    </lineage>
</organism>
<reference evidence="3" key="1">
    <citation type="journal article" date="2019" name="Int. J. Syst. Evol. Microbiol.">
        <title>The Global Catalogue of Microorganisms (GCM) 10K type strain sequencing project: providing services to taxonomists for standard genome sequencing and annotation.</title>
        <authorList>
            <consortium name="The Broad Institute Genomics Platform"/>
            <consortium name="The Broad Institute Genome Sequencing Center for Infectious Disease"/>
            <person name="Wu L."/>
            <person name="Ma J."/>
        </authorList>
    </citation>
    <scope>NUCLEOTIDE SEQUENCE [LARGE SCALE GENOMIC DNA]</scope>
    <source>
        <strain evidence="3">JCM 9377</strain>
    </source>
</reference>
<evidence type="ECO:0000313" key="3">
    <source>
        <dbReference type="Proteomes" id="UP001501237"/>
    </source>
</evidence>
<comment type="caution">
    <text evidence="2">The sequence shown here is derived from an EMBL/GenBank/DDBJ whole genome shotgun (WGS) entry which is preliminary data.</text>
</comment>
<name>A0ABP6QJS2_9ACTN</name>
<dbReference type="RefSeq" id="WP_344837312.1">
    <property type="nucleotide sequence ID" value="NZ_BAAAUV010000030.1"/>
</dbReference>
<sequence>MNPGPLLPELLPDALDGMTTAADADVTALTAQIADLTARLEEARAVLARLEHTRQAQEEISARHPVGARDPLGYAEILDLLTRTPDGIRPKEVCRARGLPEEHKTIEGIRAKLKRLAGRDLAHEPQPGLFVPNKVTDLQKTL</sequence>
<accession>A0ABP6QJS2</accession>
<evidence type="ECO:0000313" key="2">
    <source>
        <dbReference type="EMBL" id="GAA3236345.1"/>
    </source>
</evidence>
<dbReference type="EMBL" id="BAAAUV010000030">
    <property type="protein sequence ID" value="GAA3236345.1"/>
    <property type="molecule type" value="Genomic_DNA"/>
</dbReference>
<proteinExistence type="predicted"/>
<feature type="coiled-coil region" evidence="1">
    <location>
        <begin position="26"/>
        <end position="60"/>
    </location>
</feature>
<protein>
    <submittedName>
        <fullName evidence="2">Uncharacterized protein</fullName>
    </submittedName>
</protein>
<keyword evidence="1" id="KW-0175">Coiled coil</keyword>
<evidence type="ECO:0000256" key="1">
    <source>
        <dbReference type="SAM" id="Coils"/>
    </source>
</evidence>